<name>A0A8K0T7W9_9HYPO</name>
<dbReference type="SUPFAM" id="SSF52743">
    <property type="entry name" value="Subtilisin-like"/>
    <property type="match status" value="1"/>
</dbReference>
<organism evidence="4 5">
    <name type="scientific">Stachybotrys elegans</name>
    <dbReference type="NCBI Taxonomy" id="80388"/>
    <lineage>
        <taxon>Eukaryota</taxon>
        <taxon>Fungi</taxon>
        <taxon>Dikarya</taxon>
        <taxon>Ascomycota</taxon>
        <taxon>Pezizomycotina</taxon>
        <taxon>Sordariomycetes</taxon>
        <taxon>Hypocreomycetidae</taxon>
        <taxon>Hypocreales</taxon>
        <taxon>Stachybotryaceae</taxon>
        <taxon>Stachybotrys</taxon>
    </lineage>
</organism>
<dbReference type="Pfam" id="PF00082">
    <property type="entry name" value="Peptidase_S8"/>
    <property type="match status" value="1"/>
</dbReference>
<dbReference type="InterPro" id="IPR000209">
    <property type="entry name" value="Peptidase_S8/S53_dom"/>
</dbReference>
<keyword evidence="5" id="KW-1185">Reference proteome</keyword>
<feature type="region of interest" description="Disordered" evidence="2">
    <location>
        <begin position="268"/>
        <end position="289"/>
    </location>
</feature>
<dbReference type="OrthoDB" id="5985073at2759"/>
<feature type="compositionally biased region" description="Low complexity" evidence="2">
    <location>
        <begin position="271"/>
        <end position="289"/>
    </location>
</feature>
<evidence type="ECO:0000313" key="4">
    <source>
        <dbReference type="EMBL" id="KAH7329732.1"/>
    </source>
</evidence>
<dbReference type="Pfam" id="PF01822">
    <property type="entry name" value="WSC"/>
    <property type="match status" value="1"/>
</dbReference>
<dbReference type="AlphaFoldDB" id="A0A8K0T7W9"/>
<dbReference type="InterPro" id="IPR051589">
    <property type="entry name" value="Sialate-O-sulfotransferase"/>
</dbReference>
<dbReference type="EMBL" id="JAGPNK010000001">
    <property type="protein sequence ID" value="KAH7329732.1"/>
    <property type="molecule type" value="Genomic_DNA"/>
</dbReference>
<sequence>MEALAVPGMPVTTKAPTSGGTPVTTKAPTGPSVVPSIGSFTEIGCFFDSTTTRVLQGDEKDDGSGMTVKECVDFAKSGGWKFAGVEFGSQCFVGDQLVDSQKANDGDCNQACAGDPTEVCGQGNRITIYQDSSFDSPTVEDVQKALQDFQDAFAAAQDAIGNLQSLVLTAQSSQSSGNARRDISAIVEAIAAVASEGNAVAAALRNLKSVAALAEKVGTIQKSFLDELATLPGARAITSPTGLATIGAFGLFKFISFLSDFITASSGGGASPTEPAQPTTTSETPTGTPSAYVVGWQDSFNLDQFDLTTAQLANGKAKFSDIIRNKDDKFFAFAARLFDAQAESLRQAPLIAYVAADINIPTDGPNLVPLSKREEDLMNEQGQPVPNDEENARDLQNPDTAFFVAGQPEGTNANRGLWPWHLGWMGGLWANIALSGNFLDIATIAYDSQLPNAPRVYLLDTTYDLTHNEFSQIPQGTRSHGTAMLSLINGQISSPAKGMLGVVAIAVGGGVAPNDNDVNNLNMFSTSALQRGINFVLRDQRARGKPLSIVSISTASQAVLFRPDLGNPTQEQIDAADPWKEWISRLLGAKIVPVVAGSNDGTTRPGADIKEYSPIRWGGANVPVVGVGAVGMDGMVSDFTVAKDTSGKELYSIYNIGHFALAPVPNTNTQYTYESGCSVATALVASAMAIDLNQNPTQSRTIAKFQIRQNAATLKGGQWPPADDGNVSAIEIACCSAYTPLLILSLLGV</sequence>
<evidence type="ECO:0000256" key="2">
    <source>
        <dbReference type="SAM" id="MobiDB-lite"/>
    </source>
</evidence>
<dbReference type="Gene3D" id="3.40.50.200">
    <property type="entry name" value="Peptidase S8/S53 domain"/>
    <property type="match status" value="1"/>
</dbReference>
<dbReference type="PANTHER" id="PTHR45964:SF5">
    <property type="entry name" value="WSCD FAMILY MEMBER CG9164"/>
    <property type="match status" value="1"/>
</dbReference>
<protein>
    <submittedName>
        <fullName evidence="4">Peptidase S8/S53 domain-containing protein</fullName>
    </submittedName>
</protein>
<feature type="compositionally biased region" description="Polar residues" evidence="2">
    <location>
        <begin position="14"/>
        <end position="27"/>
    </location>
</feature>
<evidence type="ECO:0000256" key="1">
    <source>
        <dbReference type="ARBA" id="ARBA00022737"/>
    </source>
</evidence>
<dbReference type="GO" id="GO:0004252">
    <property type="term" value="F:serine-type endopeptidase activity"/>
    <property type="evidence" value="ECO:0007669"/>
    <property type="project" value="InterPro"/>
</dbReference>
<dbReference type="SMART" id="SM00321">
    <property type="entry name" value="WSC"/>
    <property type="match status" value="1"/>
</dbReference>
<dbReference type="GO" id="GO:0006508">
    <property type="term" value="P:proteolysis"/>
    <property type="evidence" value="ECO:0007669"/>
    <property type="project" value="InterPro"/>
</dbReference>
<proteinExistence type="predicted"/>
<feature type="domain" description="WSC" evidence="3">
    <location>
        <begin position="39"/>
        <end position="132"/>
    </location>
</feature>
<dbReference type="CDD" id="cd00306">
    <property type="entry name" value="Peptidases_S8_S53"/>
    <property type="match status" value="1"/>
</dbReference>
<dbReference type="InterPro" id="IPR036852">
    <property type="entry name" value="Peptidase_S8/S53_dom_sf"/>
</dbReference>
<dbReference type="Proteomes" id="UP000813444">
    <property type="component" value="Unassembled WGS sequence"/>
</dbReference>
<reference evidence="4" key="1">
    <citation type="journal article" date="2021" name="Nat. Commun.">
        <title>Genetic determinants of endophytism in the Arabidopsis root mycobiome.</title>
        <authorList>
            <person name="Mesny F."/>
            <person name="Miyauchi S."/>
            <person name="Thiergart T."/>
            <person name="Pickel B."/>
            <person name="Atanasova L."/>
            <person name="Karlsson M."/>
            <person name="Huettel B."/>
            <person name="Barry K.W."/>
            <person name="Haridas S."/>
            <person name="Chen C."/>
            <person name="Bauer D."/>
            <person name="Andreopoulos W."/>
            <person name="Pangilinan J."/>
            <person name="LaButti K."/>
            <person name="Riley R."/>
            <person name="Lipzen A."/>
            <person name="Clum A."/>
            <person name="Drula E."/>
            <person name="Henrissat B."/>
            <person name="Kohler A."/>
            <person name="Grigoriev I.V."/>
            <person name="Martin F.M."/>
            <person name="Hacquard S."/>
        </authorList>
    </citation>
    <scope>NUCLEOTIDE SEQUENCE</scope>
    <source>
        <strain evidence="4">MPI-CAGE-CH-0235</strain>
    </source>
</reference>
<comment type="caution">
    <text evidence="4">The sequence shown here is derived from an EMBL/GenBank/DDBJ whole genome shotgun (WGS) entry which is preliminary data.</text>
</comment>
<evidence type="ECO:0000259" key="3">
    <source>
        <dbReference type="PROSITE" id="PS51212"/>
    </source>
</evidence>
<feature type="region of interest" description="Disordered" evidence="2">
    <location>
        <begin position="1"/>
        <end position="30"/>
    </location>
</feature>
<gene>
    <name evidence="4" type="ORF">B0I35DRAFT_487746</name>
</gene>
<accession>A0A8K0T7W9</accession>
<keyword evidence="1" id="KW-0677">Repeat</keyword>
<evidence type="ECO:0000313" key="5">
    <source>
        <dbReference type="Proteomes" id="UP000813444"/>
    </source>
</evidence>
<dbReference type="PANTHER" id="PTHR45964">
    <property type="entry name" value="WSCD FAMILY MEMBER CG9164"/>
    <property type="match status" value="1"/>
</dbReference>
<dbReference type="InterPro" id="IPR002889">
    <property type="entry name" value="WSC_carb-bd"/>
</dbReference>
<dbReference type="PROSITE" id="PS51212">
    <property type="entry name" value="WSC"/>
    <property type="match status" value="1"/>
</dbReference>